<organism evidence="2 3">
    <name type="scientific">Priestia flexa</name>
    <dbReference type="NCBI Taxonomy" id="86664"/>
    <lineage>
        <taxon>Bacteria</taxon>
        <taxon>Bacillati</taxon>
        <taxon>Bacillota</taxon>
        <taxon>Bacilli</taxon>
        <taxon>Bacillales</taxon>
        <taxon>Bacillaceae</taxon>
        <taxon>Priestia</taxon>
    </lineage>
</organism>
<dbReference type="RefSeq" id="WP_025909918.1">
    <property type="nucleotide sequence ID" value="NZ_CP040367.1"/>
</dbReference>
<feature type="domain" description="Schlafen AlbA-2" evidence="1">
    <location>
        <begin position="37"/>
        <end position="152"/>
    </location>
</feature>
<dbReference type="Gene3D" id="3.30.950.30">
    <property type="entry name" value="Schlafen, AAA domain"/>
    <property type="match status" value="1"/>
</dbReference>
<accession>A0ABU4J641</accession>
<protein>
    <submittedName>
        <fullName evidence="2">ATP-binding protein</fullName>
    </submittedName>
</protein>
<gene>
    <name evidence="2" type="ORF">RIB56_09975</name>
</gene>
<dbReference type="GO" id="GO:0005524">
    <property type="term" value="F:ATP binding"/>
    <property type="evidence" value="ECO:0007669"/>
    <property type="project" value="UniProtKB-KW"/>
</dbReference>
<evidence type="ECO:0000259" key="1">
    <source>
        <dbReference type="Pfam" id="PF04326"/>
    </source>
</evidence>
<evidence type="ECO:0000313" key="3">
    <source>
        <dbReference type="Proteomes" id="UP001284771"/>
    </source>
</evidence>
<reference evidence="3" key="1">
    <citation type="submission" date="2023-07" db="EMBL/GenBank/DDBJ databases">
        <title>Draft genomic sequences of Priestia flexa CCM isolated from the soil of an abandoned mine contaminated by free cyanide in the high Andean zone of Tacna, Peru.</title>
        <authorList>
            <person name="Caceda Quiroz C.J."/>
            <person name="Maraza Chooque G.J."/>
            <person name="Fora Quispe G.L."/>
            <person name="Carpio Mamani M."/>
        </authorList>
    </citation>
    <scope>NUCLEOTIDE SEQUENCE [LARGE SCALE GENOMIC DNA]</scope>
    <source>
        <strain evidence="3">CCM</strain>
    </source>
</reference>
<dbReference type="EMBL" id="JAWUZT010000024">
    <property type="protein sequence ID" value="MDW8516459.1"/>
    <property type="molecule type" value="Genomic_DNA"/>
</dbReference>
<dbReference type="InterPro" id="IPR038461">
    <property type="entry name" value="Schlafen_AlbA_2_dom_sf"/>
</dbReference>
<dbReference type="Pfam" id="PF04326">
    <property type="entry name" value="SLFN_AlbA_2"/>
    <property type="match status" value="1"/>
</dbReference>
<keyword evidence="2" id="KW-0067">ATP-binding</keyword>
<sequence>MSDSFYSPFINKEGRKLTIAEICFSDVEVMVAKQLEEGYQLEFKREVSSTVKRKIPNIIASFANEMGGWLIFGVDEDDYSINLLEKKEYELFIHNMLKDVTNPIPRIFTRFLSPEHTTEYGVFVIWIPEGLYPPYMSYGKVYRRIGSGTSPISEIDDRYHLDRLYQKSKDRMMRLEAFCTKELSIYNRKGLTHGEGYVHYGMCNMYVIPIYDLYLLEHMDEDKLKQYILSKSNEPKAYPMYEEIEMNVHLPFVKASYSAESIIFRNTDVIDSYDKTVAWEQFVNGAAKFHIPIPYVEELDEVKSVLQECVPSYRNAAIFDQFQYVDGHQFLTLLLSCLGEYIECMTQLNAELEDMIVVIDLENVRNDVLYFNHGAYKGFLREEGLVFSDKKHYRFNKSFRAMKLKEKNGESLFQYVDYIINAFGLSKNKALHFLMQSFYQSK</sequence>
<comment type="caution">
    <text evidence="2">The sequence shown here is derived from an EMBL/GenBank/DDBJ whole genome shotgun (WGS) entry which is preliminary data.</text>
</comment>
<dbReference type="Proteomes" id="UP001284771">
    <property type="component" value="Unassembled WGS sequence"/>
</dbReference>
<dbReference type="InterPro" id="IPR007421">
    <property type="entry name" value="Schlafen_AlbA_2_dom"/>
</dbReference>
<name>A0ABU4J641_9BACI</name>
<keyword evidence="3" id="KW-1185">Reference proteome</keyword>
<keyword evidence="2" id="KW-0547">Nucleotide-binding</keyword>
<evidence type="ECO:0000313" key="2">
    <source>
        <dbReference type="EMBL" id="MDW8516459.1"/>
    </source>
</evidence>
<proteinExistence type="predicted"/>